<keyword evidence="2" id="KW-1185">Reference proteome</keyword>
<name>A0ACD3AJH0_9AGAR</name>
<protein>
    <submittedName>
        <fullName evidence="1">Uncharacterized protein</fullName>
    </submittedName>
</protein>
<accession>A0ACD3AJH0</accession>
<evidence type="ECO:0000313" key="2">
    <source>
        <dbReference type="Proteomes" id="UP000308600"/>
    </source>
</evidence>
<proteinExistence type="predicted"/>
<dbReference type="Proteomes" id="UP000308600">
    <property type="component" value="Unassembled WGS sequence"/>
</dbReference>
<evidence type="ECO:0000313" key="1">
    <source>
        <dbReference type="EMBL" id="TFK65912.1"/>
    </source>
</evidence>
<reference evidence="1 2" key="1">
    <citation type="journal article" date="2019" name="Nat. Ecol. Evol.">
        <title>Megaphylogeny resolves global patterns of mushroom evolution.</title>
        <authorList>
            <person name="Varga T."/>
            <person name="Krizsan K."/>
            <person name="Foldi C."/>
            <person name="Dima B."/>
            <person name="Sanchez-Garcia M."/>
            <person name="Sanchez-Ramirez S."/>
            <person name="Szollosi G.J."/>
            <person name="Szarkandi J.G."/>
            <person name="Papp V."/>
            <person name="Albert L."/>
            <person name="Andreopoulos W."/>
            <person name="Angelini C."/>
            <person name="Antonin V."/>
            <person name="Barry K.W."/>
            <person name="Bougher N.L."/>
            <person name="Buchanan P."/>
            <person name="Buyck B."/>
            <person name="Bense V."/>
            <person name="Catcheside P."/>
            <person name="Chovatia M."/>
            <person name="Cooper J."/>
            <person name="Damon W."/>
            <person name="Desjardin D."/>
            <person name="Finy P."/>
            <person name="Geml J."/>
            <person name="Haridas S."/>
            <person name="Hughes K."/>
            <person name="Justo A."/>
            <person name="Karasinski D."/>
            <person name="Kautmanova I."/>
            <person name="Kiss B."/>
            <person name="Kocsube S."/>
            <person name="Kotiranta H."/>
            <person name="LaButti K.M."/>
            <person name="Lechner B.E."/>
            <person name="Liimatainen K."/>
            <person name="Lipzen A."/>
            <person name="Lukacs Z."/>
            <person name="Mihaltcheva S."/>
            <person name="Morgado L.N."/>
            <person name="Niskanen T."/>
            <person name="Noordeloos M.E."/>
            <person name="Ohm R.A."/>
            <person name="Ortiz-Santana B."/>
            <person name="Ovrebo C."/>
            <person name="Racz N."/>
            <person name="Riley R."/>
            <person name="Savchenko A."/>
            <person name="Shiryaev A."/>
            <person name="Soop K."/>
            <person name="Spirin V."/>
            <person name="Szebenyi C."/>
            <person name="Tomsovsky M."/>
            <person name="Tulloss R.E."/>
            <person name="Uehling J."/>
            <person name="Grigoriev I.V."/>
            <person name="Vagvolgyi C."/>
            <person name="Papp T."/>
            <person name="Martin F.M."/>
            <person name="Miettinen O."/>
            <person name="Hibbett D.S."/>
            <person name="Nagy L.G."/>
        </authorList>
    </citation>
    <scope>NUCLEOTIDE SEQUENCE [LARGE SCALE GENOMIC DNA]</scope>
    <source>
        <strain evidence="1 2">NL-1719</strain>
    </source>
</reference>
<organism evidence="1 2">
    <name type="scientific">Pluteus cervinus</name>
    <dbReference type="NCBI Taxonomy" id="181527"/>
    <lineage>
        <taxon>Eukaryota</taxon>
        <taxon>Fungi</taxon>
        <taxon>Dikarya</taxon>
        <taxon>Basidiomycota</taxon>
        <taxon>Agaricomycotina</taxon>
        <taxon>Agaricomycetes</taxon>
        <taxon>Agaricomycetidae</taxon>
        <taxon>Agaricales</taxon>
        <taxon>Pluteineae</taxon>
        <taxon>Pluteaceae</taxon>
        <taxon>Pluteus</taxon>
    </lineage>
</organism>
<dbReference type="EMBL" id="ML208421">
    <property type="protein sequence ID" value="TFK65912.1"/>
    <property type="molecule type" value="Genomic_DNA"/>
</dbReference>
<sequence length="728" mass="82227">MITRRSARLLYGRSAELRYHPHTHSVNGLGANISFRYTLSHPTSKPHTESYWIAGSKLSQPRPQLSESSEQCSAPSPQARLAAYLHSSFKPLFSKLQPFFSPIFHHRLSVYPSRTLRMPTSGSTGRANPQRYTLGSGGMVNNNTTNNIYDHSRGKSTVNSNNNTTYYGSNINQFTYPTVLSTPPAPAGRPTPIDILRERVCAGAAFDSAERGEPPRCHLETRTAILSSGSSWADNLNAICCFMWITGWAGVGKSAILQTLAEEYRRRRRLAASFFFFQASQNRNTIQGFVATIAGQLMDSIPATREIILQKISDNPTIFTDKSFNGLWQTLIIDTLCHPTIPHPTSPMLVVIDGVDEIASPEEQCTLLRTILHSLPQLGSSYKFLIASRPESQIKRVFQEFHISQESKIELGNSDDSRADIRLFLQISLSRIHHTHNPQSTSPPQAWPQQSDIEHLVEKASGQFVYASTIVRFVESLDDDPQAALEIILKGRDIHANSFKELDYLYLLLMERIERSTQKKNQHMLIHLLVCIYMHLVNKVGDEVCLLHPDESNKDLVKNLLRKLEPVLGTNGEYRHKSFIEFLVQPSAPHIFSINSWHISGVISLCLPVFLKNNKDKGPLLCFLEWASPTPDLVSCLGNMPQGQLAYWDFKAGCKDSGYLWNNELTLGWLGYQFSKNSLQYSTQIPLYQSIWEPYYKERTMLETSPEFYVSRAYDLADLDVDRIGHST</sequence>
<gene>
    <name evidence="1" type="ORF">BDN72DRAFT_844952</name>
</gene>